<keyword evidence="2" id="KW-0614">Plasmid</keyword>
<organism evidence="2 3">
    <name type="scientific">Rhodococcus qingshengii JCM 15477</name>
    <dbReference type="NCBI Taxonomy" id="1303681"/>
    <lineage>
        <taxon>Bacteria</taxon>
        <taxon>Bacillati</taxon>
        <taxon>Actinomycetota</taxon>
        <taxon>Actinomycetes</taxon>
        <taxon>Mycobacteriales</taxon>
        <taxon>Nocardiaceae</taxon>
        <taxon>Rhodococcus</taxon>
        <taxon>Rhodococcus erythropolis group</taxon>
    </lineage>
</organism>
<proteinExistence type="predicted"/>
<dbReference type="RefSeq" id="WP_231915239.1">
    <property type="nucleotide sequence ID" value="NZ_CP096567.1"/>
</dbReference>
<evidence type="ECO:0000313" key="3">
    <source>
        <dbReference type="Proteomes" id="UP000831484"/>
    </source>
</evidence>
<keyword evidence="3" id="KW-1185">Reference proteome</keyword>
<dbReference type="EMBL" id="CP096567">
    <property type="protein sequence ID" value="UPU46659.1"/>
    <property type="molecule type" value="Genomic_DNA"/>
</dbReference>
<protein>
    <recommendedName>
        <fullName evidence="4">Acetyltransferase</fullName>
    </recommendedName>
</protein>
<dbReference type="AlphaFoldDB" id="A0AB38RPV9"/>
<feature type="region of interest" description="Disordered" evidence="1">
    <location>
        <begin position="1"/>
        <end position="26"/>
    </location>
</feature>
<accession>A0AB38RPV9</accession>
<reference evidence="3" key="1">
    <citation type="journal article" date="2022" name="Environ. Microbiol.">
        <title>Functional analysis, diversity, and distribution of carbendazim hydrolases MheI and CbmA, responsible for the initial step in carbendazim degradation.</title>
        <authorList>
            <person name="Zhang M."/>
            <person name="Bai X."/>
            <person name="Li Q."/>
            <person name="Zhang L."/>
            <person name="Zhu Q."/>
            <person name="Gao S."/>
            <person name="Ke Z."/>
            <person name="Jiang M."/>
            <person name="Hu J."/>
            <person name="Qiu J."/>
            <person name="Hong Q."/>
        </authorList>
    </citation>
    <scope>NUCLEOTIDE SEQUENCE [LARGE SCALE GENOMIC DNA]</scope>
    <source>
        <strain evidence="3">djl-6</strain>
    </source>
</reference>
<evidence type="ECO:0000313" key="2">
    <source>
        <dbReference type="EMBL" id="UPU46659.1"/>
    </source>
</evidence>
<evidence type="ECO:0008006" key="4">
    <source>
        <dbReference type="Google" id="ProtNLM"/>
    </source>
</evidence>
<dbReference type="Proteomes" id="UP000831484">
    <property type="component" value="Plasmid pdjl-6-4"/>
</dbReference>
<name>A0AB38RPV9_RHOSG</name>
<evidence type="ECO:0000256" key="1">
    <source>
        <dbReference type="SAM" id="MobiDB-lite"/>
    </source>
</evidence>
<geneLocation type="plasmid" evidence="2 3">
    <name>pdjl-6-4</name>
</geneLocation>
<feature type="region of interest" description="Disordered" evidence="1">
    <location>
        <begin position="234"/>
        <end position="253"/>
    </location>
</feature>
<gene>
    <name evidence="2" type="ORF">M0639_31090</name>
</gene>
<sequence>MEAVRLESGTAGGQAQGDRSALSGLGDRGSRSLRLLIGDRQIQPVTDHTLSAEERARFAARGLSAPTLYELDPADASVYREQMLELTRKNPYAASVHVYEETEYRQVRLLVTDDGKAGVALKDDEIVSAFGHKDCAHPKAVQSMIRQATRLGGHRLDCFDTVLPTLYADAGFVPVARLAWNDDYAPDGWDYQQFGRFNGGRPDVVFMAYVPDRVGGMYTPGDGGVRRRLRHRYRPRPGVPTRHVENMRGASTK</sequence>